<evidence type="ECO:0000256" key="9">
    <source>
        <dbReference type="ARBA" id="ARBA00048333"/>
    </source>
</evidence>
<dbReference type="SMART" id="SM01193">
    <property type="entry name" value="Enolase_N"/>
    <property type="match status" value="1"/>
</dbReference>
<dbReference type="GO" id="GO:0006096">
    <property type="term" value="P:glycolytic process"/>
    <property type="evidence" value="ECO:0007669"/>
    <property type="project" value="UniProtKB-KW"/>
</dbReference>
<dbReference type="EMBL" id="JAUEPP010000001">
    <property type="protein sequence ID" value="KAK3354443.1"/>
    <property type="molecule type" value="Genomic_DNA"/>
</dbReference>
<name>A0AAE0MVX7_9PEZI</name>
<proteinExistence type="inferred from homology"/>
<reference evidence="14" key="1">
    <citation type="journal article" date="2023" name="Mol. Phylogenet. Evol.">
        <title>Genome-scale phylogeny and comparative genomics of the fungal order Sordariales.</title>
        <authorList>
            <person name="Hensen N."/>
            <person name="Bonometti L."/>
            <person name="Westerberg I."/>
            <person name="Brannstrom I.O."/>
            <person name="Guillou S."/>
            <person name="Cros-Aarteil S."/>
            <person name="Calhoun S."/>
            <person name="Haridas S."/>
            <person name="Kuo A."/>
            <person name="Mondo S."/>
            <person name="Pangilinan J."/>
            <person name="Riley R."/>
            <person name="LaButti K."/>
            <person name="Andreopoulos B."/>
            <person name="Lipzen A."/>
            <person name="Chen C."/>
            <person name="Yan M."/>
            <person name="Daum C."/>
            <person name="Ng V."/>
            <person name="Clum A."/>
            <person name="Steindorff A."/>
            <person name="Ohm R.A."/>
            <person name="Martin F."/>
            <person name="Silar P."/>
            <person name="Natvig D.O."/>
            <person name="Lalanne C."/>
            <person name="Gautier V."/>
            <person name="Ament-Velasquez S.L."/>
            <person name="Kruys A."/>
            <person name="Hutchinson M.I."/>
            <person name="Powell A.J."/>
            <person name="Barry K."/>
            <person name="Miller A.N."/>
            <person name="Grigoriev I.V."/>
            <person name="Debuchy R."/>
            <person name="Gladieux P."/>
            <person name="Hiltunen Thoren M."/>
            <person name="Johannesson H."/>
        </authorList>
    </citation>
    <scope>NUCLEOTIDE SEQUENCE</scope>
    <source>
        <strain evidence="14">CBS 560.94</strain>
    </source>
</reference>
<comment type="similarity">
    <text evidence="2">Belongs to the enolase family.</text>
</comment>
<protein>
    <recommendedName>
        <fullName evidence="4">Enolase</fullName>
        <ecNumber evidence="3">4.2.1.11</ecNumber>
    </recommendedName>
    <alternativeName>
        <fullName evidence="8">2-phosphoglycerate dehydratase</fullName>
    </alternativeName>
</protein>
<dbReference type="RefSeq" id="XP_062685821.1">
    <property type="nucleotide sequence ID" value="XM_062820776.1"/>
</dbReference>
<evidence type="ECO:0000256" key="8">
    <source>
        <dbReference type="ARBA" id="ARBA00032132"/>
    </source>
</evidence>
<evidence type="ECO:0000256" key="10">
    <source>
        <dbReference type="PIRSR" id="PIRSR001400-1"/>
    </source>
</evidence>
<accession>A0AAE0MVX7</accession>
<feature type="binding site" evidence="11">
    <location>
        <position position="351"/>
    </location>
    <ligand>
        <name>Mg(2+)</name>
        <dbReference type="ChEBI" id="CHEBI:18420"/>
    </ligand>
</feature>
<dbReference type="SFLD" id="SFLDG00178">
    <property type="entry name" value="enolase"/>
    <property type="match status" value="1"/>
</dbReference>
<dbReference type="Pfam" id="PF00113">
    <property type="entry name" value="Enolase_C"/>
    <property type="match status" value="1"/>
</dbReference>
<dbReference type="PANTHER" id="PTHR11902">
    <property type="entry name" value="ENOLASE"/>
    <property type="match status" value="1"/>
</dbReference>
<feature type="active site" description="Proton donor" evidence="10">
    <location>
        <position position="236"/>
    </location>
</feature>
<evidence type="ECO:0000313" key="14">
    <source>
        <dbReference type="EMBL" id="KAK3354443.1"/>
    </source>
</evidence>
<dbReference type="Gene3D" id="3.20.20.120">
    <property type="entry name" value="Enolase-like C-terminal domain"/>
    <property type="match status" value="1"/>
</dbReference>
<dbReference type="SMART" id="SM01192">
    <property type="entry name" value="Enolase_C"/>
    <property type="match status" value="1"/>
</dbReference>
<evidence type="ECO:0000256" key="4">
    <source>
        <dbReference type="ARBA" id="ARBA00017068"/>
    </source>
</evidence>
<evidence type="ECO:0000313" key="15">
    <source>
        <dbReference type="Proteomes" id="UP001278500"/>
    </source>
</evidence>
<comment type="catalytic activity">
    <reaction evidence="9">
        <text>(2R)-2-phosphoglycerate = phosphoenolpyruvate + H2O</text>
        <dbReference type="Rhea" id="RHEA:10164"/>
        <dbReference type="ChEBI" id="CHEBI:15377"/>
        <dbReference type="ChEBI" id="CHEBI:58289"/>
        <dbReference type="ChEBI" id="CHEBI:58702"/>
        <dbReference type="EC" id="4.2.1.11"/>
    </reaction>
</comment>
<feature type="binding site" evidence="11">
    <location>
        <position position="271"/>
    </location>
    <ligand>
        <name>Mg(2+)</name>
        <dbReference type="ChEBI" id="CHEBI:18420"/>
    </ligand>
</feature>
<comment type="caution">
    <text evidence="14">The sequence shown here is derived from an EMBL/GenBank/DDBJ whole genome shotgun (WGS) entry which is preliminary data.</text>
</comment>
<reference evidence="14" key="2">
    <citation type="submission" date="2023-06" db="EMBL/GenBank/DDBJ databases">
        <authorList>
            <consortium name="Lawrence Berkeley National Laboratory"/>
            <person name="Haridas S."/>
            <person name="Hensen N."/>
            <person name="Bonometti L."/>
            <person name="Westerberg I."/>
            <person name="Brannstrom I.O."/>
            <person name="Guillou S."/>
            <person name="Cros-Aarteil S."/>
            <person name="Calhoun S."/>
            <person name="Kuo A."/>
            <person name="Mondo S."/>
            <person name="Pangilinan J."/>
            <person name="Riley R."/>
            <person name="Labutti K."/>
            <person name="Andreopoulos B."/>
            <person name="Lipzen A."/>
            <person name="Chen C."/>
            <person name="Yanf M."/>
            <person name="Daum C."/>
            <person name="Ng V."/>
            <person name="Clum A."/>
            <person name="Steindorff A."/>
            <person name="Ohm R."/>
            <person name="Martin F."/>
            <person name="Silar P."/>
            <person name="Natvig D."/>
            <person name="Lalanne C."/>
            <person name="Gautier V."/>
            <person name="Ament-Velasquez S.L."/>
            <person name="Kruys A."/>
            <person name="Hutchinson M.I."/>
            <person name="Powell A.J."/>
            <person name="Barry K."/>
            <person name="Miller A.N."/>
            <person name="Grigoriev I.V."/>
            <person name="Debuchy R."/>
            <person name="Gladieux P."/>
            <person name="Thoren M.H."/>
            <person name="Johannesson H."/>
        </authorList>
    </citation>
    <scope>NUCLEOTIDE SEQUENCE</scope>
    <source>
        <strain evidence="14">CBS 560.94</strain>
    </source>
</reference>
<comment type="pathway">
    <text evidence="1">Carbohydrate degradation; glycolysis; pyruvate from D-glyceraldehyde 3-phosphate: step 4/5.</text>
</comment>
<feature type="binding site" evidence="11">
    <location>
        <position position="325"/>
    </location>
    <ligand>
        <name>Mg(2+)</name>
        <dbReference type="ChEBI" id="CHEBI:18420"/>
    </ligand>
</feature>
<dbReference type="InterPro" id="IPR000941">
    <property type="entry name" value="Enolase"/>
</dbReference>
<dbReference type="SFLD" id="SFLDF00002">
    <property type="entry name" value="enolase"/>
    <property type="match status" value="1"/>
</dbReference>
<dbReference type="EC" id="4.2.1.11" evidence="3"/>
<dbReference type="PIRSF" id="PIRSF001400">
    <property type="entry name" value="Enolase"/>
    <property type="match status" value="1"/>
</dbReference>
<evidence type="ECO:0000256" key="2">
    <source>
        <dbReference type="ARBA" id="ARBA00009604"/>
    </source>
</evidence>
<dbReference type="Proteomes" id="UP001278500">
    <property type="component" value="Unassembled WGS sequence"/>
</dbReference>
<evidence type="ECO:0000259" key="13">
    <source>
        <dbReference type="SMART" id="SM01193"/>
    </source>
</evidence>
<dbReference type="InterPro" id="IPR020809">
    <property type="entry name" value="Enolase_CS"/>
</dbReference>
<sequence>MLLDVKAAQRLDSRGNPTVQVEVRTAHGTSLTSINFPKSPIYEPADLTTVPPGTFRALVPSGASTGVHEAVELRDNDQRKYGGKGVLTAVNNVNEIIGPALVKEGYGPRRDLKQIDGFMIELDGTPNKAKLGANAILGVSMACARAGAAAANIPLYEFLRRESGQESPYMMPVPFFNFLNGGKRSGNGMAFQEFMIAPTGAKTIEEGIRMASETYHVLEQIIADRFGAIYTGMGDEGGFAPPITQPEEALDLLTEAVAKAGYTDKIKFGIDPASSEFFNSKYGTYDLGFKRIKEGESHSDDVRTPSEMMDLYNSLIRRYPIPLLEDPFAEDDWESWSKSCKDWYFEELVGDALLVTNVERVRIAESRMACNAMLLKVNQIGTVTEAIAAAKLAKSLDWGVFVSHRSGETTDDFIADLTVGLGTGHIKSGAPCRGERVAKYNRLMDIEAELKESWKPWSYAGEKFRKPEAFFI</sequence>
<feature type="active site" description="Proton acceptor" evidence="10">
    <location>
        <position position="376"/>
    </location>
</feature>
<dbReference type="Gene3D" id="3.30.390.10">
    <property type="entry name" value="Enolase-like, N-terminal domain"/>
    <property type="match status" value="1"/>
</dbReference>
<dbReference type="SFLD" id="SFLDS00001">
    <property type="entry name" value="Enolase"/>
    <property type="match status" value="1"/>
</dbReference>
<gene>
    <name evidence="14" type="ORF">B0H65DRAFT_12866</name>
</gene>
<comment type="cofactor">
    <cofactor evidence="11">
        <name>Mg(2+)</name>
        <dbReference type="ChEBI" id="CHEBI:18420"/>
    </cofactor>
    <text evidence="11">Mg(2+) is required for catalysis and for stabilizing the dimer.</text>
</comment>
<dbReference type="SUPFAM" id="SSF54826">
    <property type="entry name" value="Enolase N-terminal domain-like"/>
    <property type="match status" value="1"/>
</dbReference>
<organism evidence="14 15">
    <name type="scientific">Neurospora tetraspora</name>
    <dbReference type="NCBI Taxonomy" id="94610"/>
    <lineage>
        <taxon>Eukaryota</taxon>
        <taxon>Fungi</taxon>
        <taxon>Dikarya</taxon>
        <taxon>Ascomycota</taxon>
        <taxon>Pezizomycotina</taxon>
        <taxon>Sordariomycetes</taxon>
        <taxon>Sordariomycetidae</taxon>
        <taxon>Sordariales</taxon>
        <taxon>Sordariaceae</taxon>
        <taxon>Neurospora</taxon>
    </lineage>
</organism>
<keyword evidence="6" id="KW-0324">Glycolysis</keyword>
<dbReference type="HAMAP" id="MF_00318">
    <property type="entry name" value="Enolase"/>
    <property type="match status" value="1"/>
</dbReference>
<evidence type="ECO:0000256" key="5">
    <source>
        <dbReference type="ARBA" id="ARBA00022842"/>
    </source>
</evidence>
<dbReference type="InterPro" id="IPR029017">
    <property type="entry name" value="Enolase-like_N"/>
</dbReference>
<evidence type="ECO:0000256" key="1">
    <source>
        <dbReference type="ARBA" id="ARBA00005031"/>
    </source>
</evidence>
<evidence type="ECO:0000256" key="7">
    <source>
        <dbReference type="ARBA" id="ARBA00023239"/>
    </source>
</evidence>
<dbReference type="GO" id="GO:0000287">
    <property type="term" value="F:magnesium ion binding"/>
    <property type="evidence" value="ECO:0007669"/>
    <property type="project" value="InterPro"/>
</dbReference>
<dbReference type="GO" id="GO:0000015">
    <property type="term" value="C:phosphopyruvate hydratase complex"/>
    <property type="evidence" value="ECO:0007669"/>
    <property type="project" value="InterPro"/>
</dbReference>
<keyword evidence="15" id="KW-1185">Reference proteome</keyword>
<evidence type="ECO:0000256" key="11">
    <source>
        <dbReference type="PIRSR" id="PIRSR001400-3"/>
    </source>
</evidence>
<evidence type="ECO:0000256" key="6">
    <source>
        <dbReference type="ARBA" id="ARBA00023152"/>
    </source>
</evidence>
<dbReference type="InterPro" id="IPR020811">
    <property type="entry name" value="Enolase_N"/>
</dbReference>
<keyword evidence="11" id="KW-0479">Metal-binding</keyword>
<dbReference type="InterPro" id="IPR036849">
    <property type="entry name" value="Enolase-like_C_sf"/>
</dbReference>
<feature type="domain" description="Enolase N-terminal" evidence="13">
    <location>
        <begin position="2"/>
        <end position="159"/>
    </location>
</feature>
<dbReference type="PANTHER" id="PTHR11902:SF6">
    <property type="entry name" value="ENOLASE"/>
    <property type="match status" value="1"/>
</dbReference>
<dbReference type="InterPro" id="IPR020810">
    <property type="entry name" value="Enolase_C"/>
</dbReference>
<dbReference type="AlphaFoldDB" id="A0AAE0MVX7"/>
<dbReference type="GO" id="GO:0004634">
    <property type="term" value="F:phosphopyruvate hydratase activity"/>
    <property type="evidence" value="ECO:0007669"/>
    <property type="project" value="UniProtKB-EC"/>
</dbReference>
<dbReference type="Pfam" id="PF03952">
    <property type="entry name" value="Enolase_N"/>
    <property type="match status" value="1"/>
</dbReference>
<evidence type="ECO:0000259" key="12">
    <source>
        <dbReference type="SMART" id="SM01192"/>
    </source>
</evidence>
<evidence type="ECO:0000256" key="3">
    <source>
        <dbReference type="ARBA" id="ARBA00012058"/>
    </source>
</evidence>
<dbReference type="GeneID" id="87857930"/>
<dbReference type="SUPFAM" id="SSF51604">
    <property type="entry name" value="Enolase C-terminal domain-like"/>
    <property type="match status" value="1"/>
</dbReference>
<feature type="domain" description="Enolase C-terminal TIM barrel" evidence="12">
    <location>
        <begin position="168"/>
        <end position="467"/>
    </location>
</feature>
<keyword evidence="7" id="KW-0456">Lyase</keyword>
<dbReference type="CDD" id="cd03313">
    <property type="entry name" value="enolase"/>
    <property type="match status" value="1"/>
</dbReference>
<dbReference type="NCBIfam" id="TIGR01060">
    <property type="entry name" value="eno"/>
    <property type="match status" value="1"/>
</dbReference>
<dbReference type="PRINTS" id="PR00148">
    <property type="entry name" value="ENOLASE"/>
</dbReference>
<keyword evidence="5 11" id="KW-0460">Magnesium</keyword>
<dbReference type="PROSITE" id="PS00164">
    <property type="entry name" value="ENOLASE"/>
    <property type="match status" value="1"/>
</dbReference>